<dbReference type="AlphaFoldDB" id="K0WX38"/>
<dbReference type="InterPro" id="IPR034683">
    <property type="entry name" value="IspD/TarI"/>
</dbReference>
<comment type="caution">
    <text evidence="4">The sequence shown here is derived from an EMBL/GenBank/DDBJ whole genome shotgun (WGS) entry which is preliminary data.</text>
</comment>
<name>K0WX38_9BACT</name>
<dbReference type="Proteomes" id="UP000006044">
    <property type="component" value="Unassembled WGS sequence"/>
</dbReference>
<dbReference type="EC" id="2.7.7.60" evidence="3"/>
<comment type="pathway">
    <text evidence="3">Isoprenoid biosynthesis; isopentenyl diphosphate biosynthesis via DXP pathway; isopentenyl diphosphate from 1-deoxy-D-xylulose 5-phosphate: step 2/6.</text>
</comment>
<feature type="site" description="Transition state stabilizer" evidence="3">
    <location>
        <position position="15"/>
    </location>
</feature>
<keyword evidence="3" id="KW-0414">Isoprene biosynthesis</keyword>
<accession>K0WX38</accession>
<evidence type="ECO:0000313" key="5">
    <source>
        <dbReference type="Proteomes" id="UP000006044"/>
    </source>
</evidence>
<organism evidence="4 5">
    <name type="scientific">Barnesiella intestinihominis YIT 11860</name>
    <dbReference type="NCBI Taxonomy" id="742726"/>
    <lineage>
        <taxon>Bacteria</taxon>
        <taxon>Pseudomonadati</taxon>
        <taxon>Bacteroidota</taxon>
        <taxon>Bacteroidia</taxon>
        <taxon>Bacteroidales</taxon>
        <taxon>Barnesiellaceae</taxon>
        <taxon>Barnesiella</taxon>
    </lineage>
</organism>
<dbReference type="InterPro" id="IPR029044">
    <property type="entry name" value="Nucleotide-diphossugar_trans"/>
</dbReference>
<evidence type="ECO:0000256" key="2">
    <source>
        <dbReference type="ARBA" id="ARBA00022695"/>
    </source>
</evidence>
<dbReference type="PATRIC" id="fig|742726.3.peg.2288"/>
<evidence type="ECO:0000256" key="3">
    <source>
        <dbReference type="HAMAP-Rule" id="MF_00108"/>
    </source>
</evidence>
<dbReference type="NCBIfam" id="TIGR00453">
    <property type="entry name" value="ispD"/>
    <property type="match status" value="1"/>
</dbReference>
<dbReference type="NCBIfam" id="NF001186">
    <property type="entry name" value="PRK00155.2-3"/>
    <property type="match status" value="1"/>
</dbReference>
<dbReference type="eggNOG" id="COG1211">
    <property type="taxonomic scope" value="Bacteria"/>
</dbReference>
<comment type="similarity">
    <text evidence="3">Belongs to the IspD/TarI cytidylyltransferase family. IspD subfamily.</text>
</comment>
<keyword evidence="1 3" id="KW-0808">Transferase</keyword>
<dbReference type="InterPro" id="IPR001228">
    <property type="entry name" value="IspD"/>
</dbReference>
<feature type="site" description="Positions MEP for the nucleophilic attack" evidence="3">
    <location>
        <position position="152"/>
    </location>
</feature>
<comment type="function">
    <text evidence="3">Catalyzes the formation of 4-diphosphocytidyl-2-C-methyl-D-erythritol from CTP and 2-C-methyl-D-erythritol 4-phosphate (MEP).</text>
</comment>
<sequence length="222" mass="24823">MKRYAIIVAGGKGTRMGNDIPKQFIEIAGKPILAHTIENFYRFDPNIDLIIVLPQNQQEYWKRLCSIHRITIPHLVVKGGETRFHSVLNGLSLIPDEGIVAIHDGVRPLTAHRVIENCFHVAEEKGGAIPVLPLTDSLRQIFPDKSSKAVNRTAFVAVQTPQTFRVEEIKKAYKLPYNDTFTDDASVYEAAGYIPELVEGNRENLKITLPVDLAIAEIGLKE</sequence>
<keyword evidence="5" id="KW-1185">Reference proteome</keyword>
<dbReference type="EMBL" id="ADLE01000015">
    <property type="protein sequence ID" value="EJZ62841.1"/>
    <property type="molecule type" value="Genomic_DNA"/>
</dbReference>
<proteinExistence type="inferred from homology"/>
<dbReference type="FunFam" id="3.90.550.10:FF:000003">
    <property type="entry name" value="2-C-methyl-D-erythritol 4-phosphate cytidylyltransferase"/>
    <property type="match status" value="1"/>
</dbReference>
<dbReference type="GeneID" id="77849397"/>
<dbReference type="PANTHER" id="PTHR32125">
    <property type="entry name" value="2-C-METHYL-D-ERYTHRITOL 4-PHOSPHATE CYTIDYLYLTRANSFERASE, CHLOROPLASTIC"/>
    <property type="match status" value="1"/>
</dbReference>
<dbReference type="GO" id="GO:0019288">
    <property type="term" value="P:isopentenyl diphosphate biosynthetic process, methylerythritol 4-phosphate pathway"/>
    <property type="evidence" value="ECO:0007669"/>
    <property type="project" value="UniProtKB-UniRule"/>
</dbReference>
<dbReference type="Pfam" id="PF01128">
    <property type="entry name" value="IspD"/>
    <property type="match status" value="1"/>
</dbReference>
<dbReference type="PANTHER" id="PTHR32125:SF4">
    <property type="entry name" value="2-C-METHYL-D-ERYTHRITOL 4-PHOSPHATE CYTIDYLYLTRANSFERASE, CHLOROPLASTIC"/>
    <property type="match status" value="1"/>
</dbReference>
<dbReference type="InterPro" id="IPR050088">
    <property type="entry name" value="IspD/TarI_cytidylyltransf_bact"/>
</dbReference>
<keyword evidence="2 3" id="KW-0548">Nucleotidyltransferase</keyword>
<evidence type="ECO:0000313" key="4">
    <source>
        <dbReference type="EMBL" id="EJZ62841.1"/>
    </source>
</evidence>
<dbReference type="SUPFAM" id="SSF53448">
    <property type="entry name" value="Nucleotide-diphospho-sugar transferases"/>
    <property type="match status" value="1"/>
</dbReference>
<reference evidence="4 5" key="1">
    <citation type="submission" date="2012-08" db="EMBL/GenBank/DDBJ databases">
        <title>The Genome Sequence of Barnesiella intestinihominis YIT 11860.</title>
        <authorList>
            <consortium name="The Broad Institute Genome Sequencing Platform"/>
            <person name="Earl A."/>
            <person name="Ward D."/>
            <person name="Feldgarden M."/>
            <person name="Gevers D."/>
            <person name="Morotomi M."/>
            <person name="Walker B."/>
            <person name="Young S.K."/>
            <person name="Zeng Q."/>
            <person name="Gargeya S."/>
            <person name="Fitzgerald M."/>
            <person name="Haas B."/>
            <person name="Abouelleil A."/>
            <person name="Alvarado L."/>
            <person name="Arachchi H.M."/>
            <person name="Berlin A.M."/>
            <person name="Chapman S.B."/>
            <person name="Goldberg J."/>
            <person name="Griggs A."/>
            <person name="Gujja S."/>
            <person name="Hansen M."/>
            <person name="Howarth C."/>
            <person name="Imamovic A."/>
            <person name="Larimer J."/>
            <person name="McCowen C."/>
            <person name="Montmayeur A."/>
            <person name="Murphy C."/>
            <person name="Neiman D."/>
            <person name="Pearson M."/>
            <person name="Priest M."/>
            <person name="Roberts A."/>
            <person name="Saif S."/>
            <person name="Shea T."/>
            <person name="Sisk P."/>
            <person name="Sykes S."/>
            <person name="Wortman J."/>
            <person name="Nusbaum C."/>
            <person name="Birren B."/>
        </authorList>
    </citation>
    <scope>NUCLEOTIDE SEQUENCE [LARGE SCALE GENOMIC DNA]</scope>
    <source>
        <strain evidence="4 5">YIT 11860</strain>
    </source>
</reference>
<dbReference type="HAMAP" id="MF_00108">
    <property type="entry name" value="IspD"/>
    <property type="match status" value="1"/>
</dbReference>
<protein>
    <recommendedName>
        <fullName evidence="3">2-C-methyl-D-erythritol 4-phosphate cytidylyltransferase</fullName>
        <ecNumber evidence="3">2.7.7.60</ecNumber>
    </recommendedName>
    <alternativeName>
        <fullName evidence="3">4-diphosphocytidyl-2C-methyl-D-erythritol synthase</fullName>
    </alternativeName>
    <alternativeName>
        <fullName evidence="3">MEP cytidylyltransferase</fullName>
        <shortName evidence="3">MCT</shortName>
    </alternativeName>
</protein>
<dbReference type="UniPathway" id="UPA00056">
    <property type="reaction ID" value="UER00093"/>
</dbReference>
<gene>
    <name evidence="3" type="primary">ispD</name>
    <name evidence="4" type="ORF">HMPREF9448_02193</name>
</gene>
<feature type="site" description="Positions MEP for the nucleophilic attack" evidence="3">
    <location>
        <position position="206"/>
    </location>
</feature>
<dbReference type="OrthoDB" id="9806837at2"/>
<dbReference type="HOGENOM" id="CLU_061281_2_2_10"/>
<dbReference type="GO" id="GO:0050518">
    <property type="term" value="F:2-C-methyl-D-erythritol 4-phosphate cytidylyltransferase activity"/>
    <property type="evidence" value="ECO:0007669"/>
    <property type="project" value="UniProtKB-UniRule"/>
</dbReference>
<dbReference type="Gene3D" id="3.90.550.10">
    <property type="entry name" value="Spore Coat Polysaccharide Biosynthesis Protein SpsA, Chain A"/>
    <property type="match status" value="1"/>
</dbReference>
<comment type="catalytic activity">
    <reaction evidence="3">
        <text>2-C-methyl-D-erythritol 4-phosphate + CTP + H(+) = 4-CDP-2-C-methyl-D-erythritol + diphosphate</text>
        <dbReference type="Rhea" id="RHEA:13429"/>
        <dbReference type="ChEBI" id="CHEBI:15378"/>
        <dbReference type="ChEBI" id="CHEBI:33019"/>
        <dbReference type="ChEBI" id="CHEBI:37563"/>
        <dbReference type="ChEBI" id="CHEBI:57823"/>
        <dbReference type="ChEBI" id="CHEBI:58262"/>
        <dbReference type="EC" id="2.7.7.60"/>
    </reaction>
</comment>
<evidence type="ECO:0000256" key="1">
    <source>
        <dbReference type="ARBA" id="ARBA00022679"/>
    </source>
</evidence>
<dbReference type="RefSeq" id="WP_008862585.1">
    <property type="nucleotide sequence ID" value="NZ_CAXSYG010000003.1"/>
</dbReference>
<feature type="site" description="Transition state stabilizer" evidence="3">
    <location>
        <position position="22"/>
    </location>
</feature>
<dbReference type="CDD" id="cd02516">
    <property type="entry name" value="CDP-ME_synthetase"/>
    <property type="match status" value="1"/>
</dbReference>
<dbReference type="STRING" id="742726.HMPREF9448_02193"/>